<gene>
    <name evidence="1" type="ORF">KIN20_032645</name>
</gene>
<accession>A0AAD5R7D4</accession>
<dbReference type="EMBL" id="JAHQIW010006866">
    <property type="protein sequence ID" value="KAJ1370832.1"/>
    <property type="molecule type" value="Genomic_DNA"/>
</dbReference>
<sequence length="112" mass="12266">MSDIRMGQPLSGRSGILEVPTNSSSIFLYFVTDVERSITGSQLLDMIKEVQKITPGTHTAYVPIWWHENKVSNVAKGIKSSLDAEPLFSLGGFGDLAMEDAEVNICKTTLFS</sequence>
<evidence type="ECO:0000313" key="2">
    <source>
        <dbReference type="Proteomes" id="UP001196413"/>
    </source>
</evidence>
<evidence type="ECO:0000313" key="1">
    <source>
        <dbReference type="EMBL" id="KAJ1370832.1"/>
    </source>
</evidence>
<dbReference type="Proteomes" id="UP001196413">
    <property type="component" value="Unassembled WGS sequence"/>
</dbReference>
<name>A0AAD5R7D4_PARTN</name>
<comment type="caution">
    <text evidence="1">The sequence shown here is derived from an EMBL/GenBank/DDBJ whole genome shotgun (WGS) entry which is preliminary data.</text>
</comment>
<dbReference type="AlphaFoldDB" id="A0AAD5R7D4"/>
<proteinExistence type="predicted"/>
<reference evidence="1" key="1">
    <citation type="submission" date="2021-06" db="EMBL/GenBank/DDBJ databases">
        <title>Parelaphostrongylus tenuis whole genome reference sequence.</title>
        <authorList>
            <person name="Garwood T.J."/>
            <person name="Larsen P.A."/>
            <person name="Fountain-Jones N.M."/>
            <person name="Garbe J.R."/>
            <person name="Macchietto M.G."/>
            <person name="Kania S.A."/>
            <person name="Gerhold R.W."/>
            <person name="Richards J.E."/>
            <person name="Wolf T.M."/>
        </authorList>
    </citation>
    <scope>NUCLEOTIDE SEQUENCE</scope>
    <source>
        <strain evidence="1">MNPRO001-30</strain>
        <tissue evidence="1">Meninges</tissue>
    </source>
</reference>
<keyword evidence="2" id="KW-1185">Reference proteome</keyword>
<organism evidence="1 2">
    <name type="scientific">Parelaphostrongylus tenuis</name>
    <name type="common">Meningeal worm</name>
    <dbReference type="NCBI Taxonomy" id="148309"/>
    <lineage>
        <taxon>Eukaryota</taxon>
        <taxon>Metazoa</taxon>
        <taxon>Ecdysozoa</taxon>
        <taxon>Nematoda</taxon>
        <taxon>Chromadorea</taxon>
        <taxon>Rhabditida</taxon>
        <taxon>Rhabditina</taxon>
        <taxon>Rhabditomorpha</taxon>
        <taxon>Strongyloidea</taxon>
        <taxon>Metastrongylidae</taxon>
        <taxon>Parelaphostrongylus</taxon>
    </lineage>
</organism>
<protein>
    <submittedName>
        <fullName evidence="1">Uncharacterized protein</fullName>
    </submittedName>
</protein>